<proteinExistence type="predicted"/>
<reference evidence="1 2" key="1">
    <citation type="submission" date="2019-03" db="EMBL/GenBank/DDBJ databases">
        <title>Genomic Encyclopedia of Type Strains, Phase IV (KMG-IV): sequencing the most valuable type-strain genomes for metagenomic binning, comparative biology and taxonomic classification.</title>
        <authorList>
            <person name="Goeker M."/>
        </authorList>
    </citation>
    <scope>NUCLEOTIDE SEQUENCE [LARGE SCALE GENOMIC DNA]</scope>
    <source>
        <strain evidence="1 2">DSM 2781</strain>
    </source>
</reference>
<keyword evidence="2" id="KW-1185">Reference proteome</keyword>
<sequence length="225" mass="23725">MGAWIGQVLATARCTADRFRQRIHASARRIDLAFADGSAAQAAPDRILLGRPSRNGTSGTAQVFAQAYCARSDHLPAPPDPFHPPAPGMLLSGPAAVLRRAARARADRLAILSLDRDPPEKLRAQLAAATGLPCDRVPVLGLEDPIPENARPVLGLGPGALTALKQDPASWHDRLKALQAAFPDLPCLGPENRKTTLPRLVARLARNAARVGPEAEPDAGGPEVA</sequence>
<dbReference type="RefSeq" id="WP_132599526.1">
    <property type="nucleotide sequence ID" value="NZ_NRRP01000002.1"/>
</dbReference>
<dbReference type="AlphaFoldDB" id="A0A4R2NVD6"/>
<name>A0A4R2NVD6_RHOAD</name>
<comment type="caution">
    <text evidence="1">The sequence shown here is derived from an EMBL/GenBank/DDBJ whole genome shotgun (WGS) entry which is preliminary data.</text>
</comment>
<organism evidence="1 2">
    <name type="scientific">Rhodovulum adriaticum</name>
    <name type="common">Rhodopseudomonas adriatica</name>
    <dbReference type="NCBI Taxonomy" id="35804"/>
    <lineage>
        <taxon>Bacteria</taxon>
        <taxon>Pseudomonadati</taxon>
        <taxon>Pseudomonadota</taxon>
        <taxon>Alphaproteobacteria</taxon>
        <taxon>Rhodobacterales</taxon>
        <taxon>Paracoccaceae</taxon>
        <taxon>Rhodovulum</taxon>
    </lineage>
</organism>
<accession>A0A4R2NVD6</accession>
<gene>
    <name evidence="1" type="ORF">EV656_10214</name>
</gene>
<evidence type="ECO:0000313" key="2">
    <source>
        <dbReference type="Proteomes" id="UP000295733"/>
    </source>
</evidence>
<dbReference type="EMBL" id="SLXL01000002">
    <property type="protein sequence ID" value="TCP26053.1"/>
    <property type="molecule type" value="Genomic_DNA"/>
</dbReference>
<dbReference type="OrthoDB" id="9831927at2"/>
<dbReference type="Proteomes" id="UP000295733">
    <property type="component" value="Unassembled WGS sequence"/>
</dbReference>
<evidence type="ECO:0000313" key="1">
    <source>
        <dbReference type="EMBL" id="TCP26053.1"/>
    </source>
</evidence>
<protein>
    <submittedName>
        <fullName evidence="1">Uncharacterized protein</fullName>
    </submittedName>
</protein>